<keyword evidence="4 11" id="KW-0349">Heme</keyword>
<comment type="subcellular location">
    <subcellularLocation>
        <location evidence="1 11">Mitochondrion inner membrane</location>
        <topology evidence="1 11">Peripheral membrane protein</topology>
        <orientation evidence="1 11">Matrix side</orientation>
    </subcellularLocation>
</comment>
<dbReference type="InterPro" id="IPR036545">
    <property type="entry name" value="Cyt_c_oxidase_su5A/6_sf"/>
</dbReference>
<evidence type="ECO:0000256" key="10">
    <source>
        <dbReference type="ARBA" id="ARBA00023136"/>
    </source>
</evidence>
<comment type="subunit">
    <text evidence="11">Component of the cytochrome c oxidase (complex IV, CIV), a multisubunit enzyme composed of a catalytic core of 3 subunits and several supernumerary subunits.</text>
</comment>
<dbReference type="GO" id="GO:0045277">
    <property type="term" value="C:respiratory chain complex IV"/>
    <property type="evidence" value="ECO:0007669"/>
    <property type="project" value="UniProtKB-UniRule"/>
</dbReference>
<dbReference type="GO" id="GO:0006123">
    <property type="term" value="P:mitochondrial electron transport, cytochrome c to oxygen"/>
    <property type="evidence" value="ECO:0007669"/>
    <property type="project" value="UniProtKB-UniRule"/>
</dbReference>
<keyword evidence="7 11" id="KW-0809">Transit peptide</keyword>
<name>A0A507D5V1_9FUNG</name>
<protein>
    <recommendedName>
        <fullName evidence="11">Cytochrome c oxidase subunit 6, mitochondrial</fullName>
    </recommendedName>
    <alternativeName>
        <fullName evidence="11">Cytochrome c oxidase polypeptide VI</fullName>
    </alternativeName>
</protein>
<dbReference type="OrthoDB" id="5778907at2759"/>
<dbReference type="PANTHER" id="PTHR14200:SF11">
    <property type="entry name" value="CYTOCHROME C OXIDASE SUBUNIT 5A, MITOCHONDRIAL"/>
    <property type="match status" value="1"/>
</dbReference>
<dbReference type="Pfam" id="PF02284">
    <property type="entry name" value="COX5A"/>
    <property type="match status" value="1"/>
</dbReference>
<evidence type="ECO:0000256" key="3">
    <source>
        <dbReference type="ARBA" id="ARBA00007972"/>
    </source>
</evidence>
<evidence type="ECO:0000313" key="15">
    <source>
        <dbReference type="Proteomes" id="UP000320475"/>
    </source>
</evidence>
<dbReference type="InterPro" id="IPR003204">
    <property type="entry name" value="Cyt_c_oxidase_su5A/6"/>
</dbReference>
<evidence type="ECO:0000256" key="8">
    <source>
        <dbReference type="ARBA" id="ARBA00023004"/>
    </source>
</evidence>
<comment type="similarity">
    <text evidence="3 11">Belongs to the cytochrome c oxidase subunit 5A family.</text>
</comment>
<keyword evidence="8 11" id="KW-0408">Iron</keyword>
<dbReference type="Proteomes" id="UP000320475">
    <property type="component" value="Unassembled WGS sequence"/>
</dbReference>
<dbReference type="SUPFAM" id="SSF48479">
    <property type="entry name" value="Cytochrome c oxidase subunit E"/>
    <property type="match status" value="1"/>
</dbReference>
<evidence type="ECO:0000256" key="9">
    <source>
        <dbReference type="ARBA" id="ARBA00023128"/>
    </source>
</evidence>
<gene>
    <name evidence="13" type="ORF">SeLEV6574_g01320</name>
    <name evidence="12" type="ORF">SeMB42_g03544</name>
</gene>
<dbReference type="EMBL" id="QEAN01000127">
    <property type="protein sequence ID" value="TPX46843.1"/>
    <property type="molecule type" value="Genomic_DNA"/>
</dbReference>
<evidence type="ECO:0000313" key="12">
    <source>
        <dbReference type="EMBL" id="TPX46843.1"/>
    </source>
</evidence>
<dbReference type="Proteomes" id="UP000317494">
    <property type="component" value="Unassembled WGS sequence"/>
</dbReference>
<evidence type="ECO:0000256" key="11">
    <source>
        <dbReference type="RuleBase" id="RU368103"/>
    </source>
</evidence>
<dbReference type="EMBL" id="QEAM01000029">
    <property type="protein sequence ID" value="TPX49674.1"/>
    <property type="molecule type" value="Genomic_DNA"/>
</dbReference>
<keyword evidence="6 11" id="KW-0999">Mitochondrion inner membrane</keyword>
<evidence type="ECO:0000313" key="13">
    <source>
        <dbReference type="EMBL" id="TPX49674.1"/>
    </source>
</evidence>
<accession>A0A507D5V1</accession>
<evidence type="ECO:0000256" key="2">
    <source>
        <dbReference type="ARBA" id="ARBA00004673"/>
    </source>
</evidence>
<dbReference type="Gene3D" id="1.25.40.40">
    <property type="entry name" value="Cytochrome c oxidase, subunit Va/VI"/>
    <property type="match status" value="1"/>
</dbReference>
<dbReference type="PANTHER" id="PTHR14200">
    <property type="entry name" value="CYTOCHROME C OXIDASE POLYPEPTIDE"/>
    <property type="match status" value="1"/>
</dbReference>
<proteinExistence type="inferred from homology"/>
<dbReference type="GO" id="GO:0005743">
    <property type="term" value="C:mitochondrial inner membrane"/>
    <property type="evidence" value="ECO:0007669"/>
    <property type="project" value="UniProtKB-SubCell"/>
</dbReference>
<evidence type="ECO:0000256" key="5">
    <source>
        <dbReference type="ARBA" id="ARBA00022723"/>
    </source>
</evidence>
<sequence>MNRLSLLLQFRPASTHRILLANPSRFIPPSFITQSRSYASELDPETDYNGYVQKWRSHFSSSELDDFELERGLNLIFSTDWVPSLEVIEDALTACRRLNTFPTAVRLLEALKNKVEKKEQYQQYLKALKPMLDDLGIVERKELGTFNVVRDNKWWY</sequence>
<evidence type="ECO:0000256" key="4">
    <source>
        <dbReference type="ARBA" id="ARBA00022617"/>
    </source>
</evidence>
<evidence type="ECO:0000256" key="1">
    <source>
        <dbReference type="ARBA" id="ARBA00004443"/>
    </source>
</evidence>
<dbReference type="STRING" id="286115.A0A507D5V1"/>
<dbReference type="UniPathway" id="UPA00705"/>
<evidence type="ECO:0000313" key="14">
    <source>
        <dbReference type="Proteomes" id="UP000317494"/>
    </source>
</evidence>
<dbReference type="GO" id="GO:0046872">
    <property type="term" value="F:metal ion binding"/>
    <property type="evidence" value="ECO:0007669"/>
    <property type="project" value="UniProtKB-UniRule"/>
</dbReference>
<dbReference type="AlphaFoldDB" id="A0A507D5V1"/>
<dbReference type="VEuPathDB" id="FungiDB:SeMB42_g03544"/>
<comment type="caution">
    <text evidence="12">The sequence shown here is derived from an EMBL/GenBank/DDBJ whole genome shotgun (WGS) entry which is preliminary data.</text>
</comment>
<evidence type="ECO:0000256" key="6">
    <source>
        <dbReference type="ARBA" id="ARBA00022792"/>
    </source>
</evidence>
<keyword evidence="5 11" id="KW-0479">Metal-binding</keyword>
<evidence type="ECO:0000256" key="7">
    <source>
        <dbReference type="ARBA" id="ARBA00022946"/>
    </source>
</evidence>
<reference evidence="14 15" key="1">
    <citation type="journal article" date="2019" name="Sci. Rep.">
        <title>Comparative genomics of chytrid fungi reveal insights into the obligate biotrophic and pathogenic lifestyle of Synchytrium endobioticum.</title>
        <authorList>
            <person name="van de Vossenberg B.T.L.H."/>
            <person name="Warris S."/>
            <person name="Nguyen H.D.T."/>
            <person name="van Gent-Pelzer M.P.E."/>
            <person name="Joly D.L."/>
            <person name="van de Geest H.C."/>
            <person name="Bonants P.J.M."/>
            <person name="Smith D.S."/>
            <person name="Levesque C.A."/>
            <person name="van der Lee T.A.J."/>
        </authorList>
    </citation>
    <scope>NUCLEOTIDE SEQUENCE [LARGE SCALE GENOMIC DNA]</scope>
    <source>
        <strain evidence="13 15">LEV6574</strain>
        <strain evidence="12 14">MB42</strain>
    </source>
</reference>
<comment type="pathway">
    <text evidence="2 11">Energy metabolism; oxidative phosphorylation.</text>
</comment>
<organism evidence="12 14">
    <name type="scientific">Synchytrium endobioticum</name>
    <dbReference type="NCBI Taxonomy" id="286115"/>
    <lineage>
        <taxon>Eukaryota</taxon>
        <taxon>Fungi</taxon>
        <taxon>Fungi incertae sedis</taxon>
        <taxon>Chytridiomycota</taxon>
        <taxon>Chytridiomycota incertae sedis</taxon>
        <taxon>Chytridiomycetes</taxon>
        <taxon>Synchytriales</taxon>
        <taxon>Synchytriaceae</taxon>
        <taxon>Synchytrium</taxon>
    </lineage>
</organism>
<comment type="function">
    <text evidence="11">Component of the cytochrome c oxidase, the last enzyme in the mitochondrial electron transport chain which drives oxidative phosphorylation. The respiratory chain contains 3 multisubunit complexes succinate dehydrogenase (complex II, CII), ubiquinol-cytochrome c oxidoreductase (cytochrome b-c1 complex, complex III, CIII) and cytochrome c oxidase (complex IV, CIV), that cooperate to transfer electrons derived from NADH and succinate to molecular oxygen, creating an electrochemical gradient over the inner membrane that drives transmembrane transport and the ATP synthase. Cytochrome c oxidase is the component of the respiratory chain that catalyzes the reduction of oxygen to water. Electrons originating from reduced cytochrome c in the intermembrane space (IMS) are transferred via the dinuclear copper A center (CU(A)) of subunit 2 and heme A of subunit 1 to the active site in subunit 1, a binuclear center (BNC) formed by heme A3 and copper B (CU(B)). The BNC reduces molecular oxygen to 2 water molecules using 4 electrons from cytochrome c in the IMS and 4 protons from the mitochondrial matrix.</text>
</comment>
<keyword evidence="10 11" id="KW-0472">Membrane</keyword>
<keyword evidence="9 11" id="KW-0496">Mitochondrion</keyword>
<keyword evidence="14" id="KW-1185">Reference proteome</keyword>